<gene>
    <name evidence="2" type="ORF">H8B04_04600</name>
</gene>
<protein>
    <recommendedName>
        <fullName evidence="4">DUF4328 domain-containing protein</fullName>
    </recommendedName>
</protein>
<keyword evidence="1" id="KW-1133">Transmembrane helix</keyword>
<feature type="transmembrane region" description="Helical" evidence="1">
    <location>
        <begin position="16"/>
        <end position="36"/>
    </location>
</feature>
<evidence type="ECO:0000313" key="2">
    <source>
        <dbReference type="EMBL" id="MBD1428854.1"/>
    </source>
</evidence>
<evidence type="ECO:0000313" key="3">
    <source>
        <dbReference type="Proteomes" id="UP000651271"/>
    </source>
</evidence>
<name>A0ABR7YC42_9SPHI</name>
<sequence length="153" mass="18117">MEEIINSPEYKLLEPYLFVISLAFLGFLILLIVVCWQLRSSLIKIKAENRCIHPEQVWLLLLPFFNIYWNFVVARKFSDSLNNEFFDKKVAVEENPAFKNGNIFAWSFLALNFPLPGFVFFIIFILSSISLLLYSLKIREFNRLLEQDYTDFD</sequence>
<keyword evidence="3" id="KW-1185">Reference proteome</keyword>
<comment type="caution">
    <text evidence="2">The sequence shown here is derived from an EMBL/GenBank/DDBJ whole genome shotgun (WGS) entry which is preliminary data.</text>
</comment>
<organism evidence="2 3">
    <name type="scientific">Sphingobacterium litopenaei</name>
    <dbReference type="NCBI Taxonomy" id="2763500"/>
    <lineage>
        <taxon>Bacteria</taxon>
        <taxon>Pseudomonadati</taxon>
        <taxon>Bacteroidota</taxon>
        <taxon>Sphingobacteriia</taxon>
        <taxon>Sphingobacteriales</taxon>
        <taxon>Sphingobacteriaceae</taxon>
        <taxon>Sphingobacterium</taxon>
    </lineage>
</organism>
<feature type="transmembrane region" description="Helical" evidence="1">
    <location>
        <begin position="57"/>
        <end position="74"/>
    </location>
</feature>
<accession>A0ABR7YC42</accession>
<dbReference type="Proteomes" id="UP000651271">
    <property type="component" value="Unassembled WGS sequence"/>
</dbReference>
<dbReference type="RefSeq" id="WP_165290416.1">
    <property type="nucleotide sequence ID" value="NZ_JACOIJ010000005.1"/>
</dbReference>
<keyword evidence="1" id="KW-0472">Membrane</keyword>
<feature type="transmembrane region" description="Helical" evidence="1">
    <location>
        <begin position="115"/>
        <end position="136"/>
    </location>
</feature>
<proteinExistence type="predicted"/>
<reference evidence="2 3" key="1">
    <citation type="submission" date="2020-08" db="EMBL/GenBank/DDBJ databases">
        <title>Sphingobacterium sp. DN04309 isolated from aquaculture water.</title>
        <authorList>
            <person name="Zhang M."/>
        </authorList>
    </citation>
    <scope>NUCLEOTIDE SEQUENCE [LARGE SCALE GENOMIC DNA]</scope>
    <source>
        <strain evidence="2 3">DN04309</strain>
    </source>
</reference>
<evidence type="ECO:0000256" key="1">
    <source>
        <dbReference type="SAM" id="Phobius"/>
    </source>
</evidence>
<evidence type="ECO:0008006" key="4">
    <source>
        <dbReference type="Google" id="ProtNLM"/>
    </source>
</evidence>
<dbReference type="EMBL" id="JACOIJ010000005">
    <property type="protein sequence ID" value="MBD1428854.1"/>
    <property type="molecule type" value="Genomic_DNA"/>
</dbReference>
<keyword evidence="1" id="KW-0812">Transmembrane</keyword>